<comment type="caution">
    <text evidence="3">The sequence shown here is derived from an EMBL/GenBank/DDBJ whole genome shotgun (WGS) entry which is preliminary data.</text>
</comment>
<evidence type="ECO:0000259" key="2">
    <source>
        <dbReference type="PROSITE" id="PS50056"/>
    </source>
</evidence>
<dbReference type="InterPro" id="IPR000387">
    <property type="entry name" value="Tyr_Pase_dom"/>
</dbReference>
<dbReference type="Pfam" id="PF22784">
    <property type="entry name" value="PTP-SAK"/>
    <property type="match status" value="1"/>
</dbReference>
<dbReference type="PROSITE" id="PS50056">
    <property type="entry name" value="TYR_PHOSPHATASE_2"/>
    <property type="match status" value="1"/>
</dbReference>
<proteinExistence type="predicted"/>
<name>A0ABP6Z0A3_9ACTN</name>
<evidence type="ECO:0000256" key="1">
    <source>
        <dbReference type="ARBA" id="ARBA00022801"/>
    </source>
</evidence>
<keyword evidence="4" id="KW-1185">Reference proteome</keyword>
<feature type="domain" description="Tyrosine specific protein phosphatases" evidence="2">
    <location>
        <begin position="72"/>
        <end position="140"/>
    </location>
</feature>
<organism evidence="3 4">
    <name type="scientific">Nonomuraea rosea</name>
    <dbReference type="NCBI Taxonomy" id="638574"/>
    <lineage>
        <taxon>Bacteria</taxon>
        <taxon>Bacillati</taxon>
        <taxon>Actinomycetota</taxon>
        <taxon>Actinomycetes</taxon>
        <taxon>Streptosporangiales</taxon>
        <taxon>Streptosporangiaceae</taxon>
        <taxon>Nonomuraea</taxon>
    </lineage>
</organism>
<sequence>MVSVPLLEGAVRLPDGAWIRGRGLRRPLPPGPAPEYGLYLGSGRLRRRHEGELAWAHDWVEWPDFLLPRDRESAVRHIRALHDRALAGAAAEVACGGGVGRTGTVIACLAVLSGLAPAEAVAWTREHHHPRAIETPWQRRWVSRFPTS</sequence>
<gene>
    <name evidence="3" type="ORF">GCM10022419_092050</name>
</gene>
<dbReference type="SUPFAM" id="SSF52799">
    <property type="entry name" value="(Phosphotyrosine protein) phosphatases II"/>
    <property type="match status" value="1"/>
</dbReference>
<protein>
    <submittedName>
        <fullName evidence="3">Protein-tyrosine phosphatase family protein</fullName>
    </submittedName>
</protein>
<dbReference type="InterPro" id="IPR029021">
    <property type="entry name" value="Prot-tyrosine_phosphatase-like"/>
</dbReference>
<reference evidence="4" key="1">
    <citation type="journal article" date="2019" name="Int. J. Syst. Evol. Microbiol.">
        <title>The Global Catalogue of Microorganisms (GCM) 10K type strain sequencing project: providing services to taxonomists for standard genome sequencing and annotation.</title>
        <authorList>
            <consortium name="The Broad Institute Genomics Platform"/>
            <consortium name="The Broad Institute Genome Sequencing Center for Infectious Disease"/>
            <person name="Wu L."/>
            <person name="Ma J."/>
        </authorList>
    </citation>
    <scope>NUCLEOTIDE SEQUENCE [LARGE SCALE GENOMIC DNA]</scope>
    <source>
        <strain evidence="4">JCM 17326</strain>
    </source>
</reference>
<dbReference type="InterPro" id="IPR057023">
    <property type="entry name" value="PTP-SAK"/>
</dbReference>
<evidence type="ECO:0000313" key="3">
    <source>
        <dbReference type="EMBL" id="GAA3594458.1"/>
    </source>
</evidence>
<dbReference type="Gene3D" id="3.90.190.10">
    <property type="entry name" value="Protein tyrosine phosphatase superfamily"/>
    <property type="match status" value="1"/>
</dbReference>
<dbReference type="EMBL" id="BAABDQ010000029">
    <property type="protein sequence ID" value="GAA3594458.1"/>
    <property type="molecule type" value="Genomic_DNA"/>
</dbReference>
<accession>A0ABP6Z0A3</accession>
<dbReference type="Proteomes" id="UP001500630">
    <property type="component" value="Unassembled WGS sequence"/>
</dbReference>
<evidence type="ECO:0000313" key="4">
    <source>
        <dbReference type="Proteomes" id="UP001500630"/>
    </source>
</evidence>
<keyword evidence="1" id="KW-0378">Hydrolase</keyword>